<protein>
    <recommendedName>
        <fullName evidence="4">Cholesterol esterase</fullName>
    </recommendedName>
</protein>
<evidence type="ECO:0008006" key="4">
    <source>
        <dbReference type="Google" id="ProtNLM"/>
    </source>
</evidence>
<evidence type="ECO:0000313" key="2">
    <source>
        <dbReference type="EMBL" id="TWF71627.1"/>
    </source>
</evidence>
<dbReference type="AlphaFoldDB" id="A0A561S9V7"/>
<dbReference type="Proteomes" id="UP000317940">
    <property type="component" value="Unassembled WGS sequence"/>
</dbReference>
<keyword evidence="3" id="KW-1185">Reference proteome</keyword>
<feature type="transmembrane region" description="Helical" evidence="1">
    <location>
        <begin position="64"/>
        <end position="89"/>
    </location>
</feature>
<dbReference type="OrthoDB" id="3686197at2"/>
<evidence type="ECO:0000313" key="3">
    <source>
        <dbReference type="Proteomes" id="UP000317940"/>
    </source>
</evidence>
<keyword evidence="1" id="KW-0472">Membrane</keyword>
<sequence length="274" mass="27600">MTIRQSSARSHGTPPLRRRIRRCRATVRFWRHRGRAAATEWNRRMLAEAADDTRRGTRWGRSAAVLLPAALGVGALGASIATGALAASFNVTDTPFTLMSNGVSGTGFGAVLNTPTVESSTGSTSNTTAMARVGFASANLAGLCGIVHQSFAGVGYSLLLTAGQQVTVTPPTTFTTDLNASNLYIEAPSLSASGSTTLQNAVLGMAADQVMVAGSPLTGAQAGGFGLGSAGSGPGGSTVNLAGLNATANTAEIAGSLTLQSLSIRVVPGSATSC</sequence>
<keyword evidence="1" id="KW-0812">Transmembrane</keyword>
<reference evidence="2 3" key="1">
    <citation type="submission" date="2019-06" db="EMBL/GenBank/DDBJ databases">
        <title>Sequencing the genomes of 1000 actinobacteria strains.</title>
        <authorList>
            <person name="Klenk H.-P."/>
        </authorList>
    </citation>
    <scope>NUCLEOTIDE SEQUENCE [LARGE SCALE GENOMIC DNA]</scope>
    <source>
        <strain evidence="2 3">DSM 44826</strain>
    </source>
</reference>
<proteinExistence type="predicted"/>
<keyword evidence="1" id="KW-1133">Transmembrane helix</keyword>
<dbReference type="EMBL" id="VIWT01000009">
    <property type="protein sequence ID" value="TWF71627.1"/>
    <property type="molecule type" value="Genomic_DNA"/>
</dbReference>
<gene>
    <name evidence="2" type="ORF">FHX73_19258</name>
</gene>
<evidence type="ECO:0000256" key="1">
    <source>
        <dbReference type="SAM" id="Phobius"/>
    </source>
</evidence>
<name>A0A561S9V7_9ACTN</name>
<dbReference type="Pfam" id="PF19741">
    <property type="entry name" value="DUF6230"/>
    <property type="match status" value="1"/>
</dbReference>
<dbReference type="RefSeq" id="WP_145911811.1">
    <property type="nucleotide sequence ID" value="NZ_BAAAMZ010000028.1"/>
</dbReference>
<dbReference type="InterPro" id="IPR046198">
    <property type="entry name" value="DUF6230"/>
</dbReference>
<accession>A0A561S9V7</accession>
<comment type="caution">
    <text evidence="2">The sequence shown here is derived from an EMBL/GenBank/DDBJ whole genome shotgun (WGS) entry which is preliminary data.</text>
</comment>
<organism evidence="2 3">
    <name type="scientific">Kitasatospora viridis</name>
    <dbReference type="NCBI Taxonomy" id="281105"/>
    <lineage>
        <taxon>Bacteria</taxon>
        <taxon>Bacillati</taxon>
        <taxon>Actinomycetota</taxon>
        <taxon>Actinomycetes</taxon>
        <taxon>Kitasatosporales</taxon>
        <taxon>Streptomycetaceae</taxon>
        <taxon>Kitasatospora</taxon>
    </lineage>
</organism>